<evidence type="ECO:0000313" key="2">
    <source>
        <dbReference type="EMBL" id="CAB0041089.1"/>
    </source>
</evidence>
<proteinExistence type="predicted"/>
<feature type="region of interest" description="Disordered" evidence="1">
    <location>
        <begin position="151"/>
        <end position="203"/>
    </location>
</feature>
<protein>
    <submittedName>
        <fullName evidence="2">Uncharacterized protein</fullName>
    </submittedName>
</protein>
<dbReference type="AlphaFoldDB" id="A0A6H5IW25"/>
<evidence type="ECO:0000256" key="1">
    <source>
        <dbReference type="SAM" id="MobiDB-lite"/>
    </source>
</evidence>
<organism evidence="2 3">
    <name type="scientific">Trichogramma brassicae</name>
    <dbReference type="NCBI Taxonomy" id="86971"/>
    <lineage>
        <taxon>Eukaryota</taxon>
        <taxon>Metazoa</taxon>
        <taxon>Ecdysozoa</taxon>
        <taxon>Arthropoda</taxon>
        <taxon>Hexapoda</taxon>
        <taxon>Insecta</taxon>
        <taxon>Pterygota</taxon>
        <taxon>Neoptera</taxon>
        <taxon>Endopterygota</taxon>
        <taxon>Hymenoptera</taxon>
        <taxon>Apocrita</taxon>
        <taxon>Proctotrupomorpha</taxon>
        <taxon>Chalcidoidea</taxon>
        <taxon>Trichogrammatidae</taxon>
        <taxon>Trichogramma</taxon>
    </lineage>
</organism>
<dbReference type="EMBL" id="CADCXV010001087">
    <property type="protein sequence ID" value="CAB0041089.1"/>
    <property type="molecule type" value="Genomic_DNA"/>
</dbReference>
<feature type="compositionally biased region" description="Acidic residues" evidence="1">
    <location>
        <begin position="188"/>
        <end position="200"/>
    </location>
</feature>
<gene>
    <name evidence="2" type="ORF">TBRA_LOCUS12770</name>
</gene>
<reference evidence="2 3" key="1">
    <citation type="submission" date="2020-02" db="EMBL/GenBank/DDBJ databases">
        <authorList>
            <person name="Ferguson B K."/>
        </authorList>
    </citation>
    <scope>NUCLEOTIDE SEQUENCE [LARGE SCALE GENOMIC DNA]</scope>
</reference>
<accession>A0A6H5IW25</accession>
<keyword evidence="3" id="KW-1185">Reference proteome</keyword>
<feature type="region of interest" description="Disordered" evidence="1">
    <location>
        <begin position="263"/>
        <end position="302"/>
    </location>
</feature>
<sequence length="461" mass="51250">MQEKICKDIINTIKGFGNGQYTTLGRVIIHLMGSPIALHVVPADVPISAHGIIGWDTIDKYGGIVSSADNALIMDESFHPFINITETVELPPRSRKTIAARVINEEPVGMVPLQNLGEGILFGNFIGTKTPQGHVLAECINTTDETIIMPRPRQAKLAQDKEKFDNESSSDSDDSLLPAAKFGAVEESSNDNESDVDVDGDVSMAPLPERAAKARARKKISEIMNAGKIHRKPAIPPSKPVIQVENSDLPQMECTGVQNDFISFQEDPGDPTPAPSVAQSSIENENLPPNDVRGPTFDPNEQSYVRRSFPEIAREISAKLRVDLRKNPAPNRRGLQIDIWEVGSDDDRPREVDEQNIECSTSANDTVWLQDIEQPRRKKINNDTRFAKNFDELADATKEYRDPNHRANLRIRRLPGYSEHEGCAETHATLMRSDDIPDKPPGNCLFYSLLKIFKSDLTAWE</sequence>
<name>A0A6H5IW25_9HYME</name>
<evidence type="ECO:0000313" key="3">
    <source>
        <dbReference type="Proteomes" id="UP000479190"/>
    </source>
</evidence>
<dbReference type="Proteomes" id="UP000479190">
    <property type="component" value="Unassembled WGS sequence"/>
</dbReference>